<proteinExistence type="predicted"/>
<accession>A0A1Q3B531</accession>
<protein>
    <submittedName>
        <fullName evidence="2">Uncharacterized protein</fullName>
    </submittedName>
</protein>
<dbReference type="AlphaFoldDB" id="A0A1Q3B531"/>
<dbReference type="Proteomes" id="UP000187406">
    <property type="component" value="Unassembled WGS sequence"/>
</dbReference>
<gene>
    <name evidence="2" type="ORF">CFOL_v3_06638</name>
</gene>
<organism evidence="2 3">
    <name type="scientific">Cephalotus follicularis</name>
    <name type="common">Albany pitcher plant</name>
    <dbReference type="NCBI Taxonomy" id="3775"/>
    <lineage>
        <taxon>Eukaryota</taxon>
        <taxon>Viridiplantae</taxon>
        <taxon>Streptophyta</taxon>
        <taxon>Embryophyta</taxon>
        <taxon>Tracheophyta</taxon>
        <taxon>Spermatophyta</taxon>
        <taxon>Magnoliopsida</taxon>
        <taxon>eudicotyledons</taxon>
        <taxon>Gunneridae</taxon>
        <taxon>Pentapetalae</taxon>
        <taxon>rosids</taxon>
        <taxon>fabids</taxon>
        <taxon>Oxalidales</taxon>
        <taxon>Cephalotaceae</taxon>
        <taxon>Cephalotus</taxon>
    </lineage>
</organism>
<dbReference type="EMBL" id="BDDD01000295">
    <property type="protein sequence ID" value="GAV63117.1"/>
    <property type="molecule type" value="Genomic_DNA"/>
</dbReference>
<keyword evidence="3" id="KW-1185">Reference proteome</keyword>
<reference evidence="3" key="1">
    <citation type="submission" date="2016-04" db="EMBL/GenBank/DDBJ databases">
        <title>Cephalotus genome sequencing.</title>
        <authorList>
            <person name="Fukushima K."/>
            <person name="Hasebe M."/>
            <person name="Fang X."/>
        </authorList>
    </citation>
    <scope>NUCLEOTIDE SEQUENCE [LARGE SCALE GENOMIC DNA]</scope>
    <source>
        <strain evidence="3">cv. St1</strain>
    </source>
</reference>
<evidence type="ECO:0000313" key="2">
    <source>
        <dbReference type="EMBL" id="GAV63117.1"/>
    </source>
</evidence>
<comment type="caution">
    <text evidence="2">The sequence shown here is derived from an EMBL/GenBank/DDBJ whole genome shotgun (WGS) entry which is preliminary data.</text>
</comment>
<sequence length="115" mass="13252">MSLSLRSINLPHVHPAPMSTATQVHLEESESKPAPTPQQDRVSISLCDEMSSTKCYHPVEGRLCCIELTTFRIEKTNLEDEKRYTICELRRVRRHLPTSMEQVAKKNKFVELLKC</sequence>
<evidence type="ECO:0000313" key="3">
    <source>
        <dbReference type="Proteomes" id="UP000187406"/>
    </source>
</evidence>
<feature type="region of interest" description="Disordered" evidence="1">
    <location>
        <begin position="9"/>
        <end position="41"/>
    </location>
</feature>
<dbReference type="InParanoid" id="A0A1Q3B531"/>
<name>A0A1Q3B531_CEPFO</name>
<evidence type="ECO:0000256" key="1">
    <source>
        <dbReference type="SAM" id="MobiDB-lite"/>
    </source>
</evidence>